<dbReference type="STRING" id="946362.F2U6R0"/>
<dbReference type="PANTHER" id="PTHR10880:SF15">
    <property type="entry name" value="MSL COMPLEX SUBUNIT 3"/>
    <property type="match status" value="1"/>
</dbReference>
<protein>
    <recommendedName>
        <fullName evidence="6">MRG domain-containing protein</fullName>
    </recommendedName>
</protein>
<dbReference type="OrthoDB" id="124855at2759"/>
<dbReference type="InterPro" id="IPR008676">
    <property type="entry name" value="MRG"/>
</dbReference>
<dbReference type="GO" id="GO:0005634">
    <property type="term" value="C:nucleus"/>
    <property type="evidence" value="ECO:0007669"/>
    <property type="project" value="UniProtKB-SubCell"/>
</dbReference>
<evidence type="ECO:0000256" key="5">
    <source>
        <dbReference type="ARBA" id="ARBA00023242"/>
    </source>
</evidence>
<dbReference type="GO" id="GO:0006325">
    <property type="term" value="P:chromatin organization"/>
    <property type="evidence" value="ECO:0007669"/>
    <property type="project" value="UniProtKB-KW"/>
</dbReference>
<evidence type="ECO:0000256" key="2">
    <source>
        <dbReference type="ARBA" id="ARBA00022853"/>
    </source>
</evidence>
<dbReference type="InterPro" id="IPR038217">
    <property type="entry name" value="MRG_C_sf"/>
</dbReference>
<proteinExistence type="predicted"/>
<comment type="subcellular location">
    <subcellularLocation>
        <location evidence="1">Nucleus</location>
    </subcellularLocation>
</comment>
<dbReference type="Pfam" id="PF05712">
    <property type="entry name" value="MRG"/>
    <property type="match status" value="1"/>
</dbReference>
<dbReference type="KEGG" id="sre:PTSG_04147"/>
<dbReference type="RefSeq" id="XP_004995046.1">
    <property type="nucleotide sequence ID" value="XM_004994989.1"/>
</dbReference>
<dbReference type="OMA" id="KRAWEAF"/>
<dbReference type="FunCoup" id="F2U6R0">
    <property type="interactions" value="1307"/>
</dbReference>
<keyword evidence="2" id="KW-0156">Chromatin regulator</keyword>
<dbReference type="GO" id="GO:0035267">
    <property type="term" value="C:NuA4 histone acetyltransferase complex"/>
    <property type="evidence" value="ECO:0007669"/>
    <property type="project" value="TreeGrafter"/>
</dbReference>
<evidence type="ECO:0000259" key="6">
    <source>
        <dbReference type="Pfam" id="PF05712"/>
    </source>
</evidence>
<name>F2U6R0_SALR5</name>
<feature type="domain" description="MRG" evidence="6">
    <location>
        <begin position="14"/>
        <end position="167"/>
    </location>
</feature>
<dbReference type="GeneID" id="16075625"/>
<keyword evidence="8" id="KW-1185">Reference proteome</keyword>
<dbReference type="Gene3D" id="1.10.274.30">
    <property type="entry name" value="MRG domain"/>
    <property type="match status" value="1"/>
</dbReference>
<dbReference type="EMBL" id="GL832963">
    <property type="protein sequence ID" value="EGD83542.1"/>
    <property type="molecule type" value="Genomic_DNA"/>
</dbReference>
<dbReference type="InParanoid" id="F2U6R0"/>
<sequence>MAKGSGLPSQSAAADEDAPAKITLPAELKKRLVDDHDKIKAKKLAKLPARPTVSDVLNDFLKSYKTDSPEKEVACEVVAGVKVYFQHCLPAILLYKFEKQQYDNFNSADDEADPCTHYGGIHLLRLFVKLPGLLAKTQLKEDARSVLNAGLMQIITHIAKHADKLVPMRYADAGTEYKKRN</sequence>
<gene>
    <name evidence="7" type="ORF">PTSG_04147</name>
</gene>
<organism evidence="8">
    <name type="scientific">Salpingoeca rosetta (strain ATCC 50818 / BSB-021)</name>
    <dbReference type="NCBI Taxonomy" id="946362"/>
    <lineage>
        <taxon>Eukaryota</taxon>
        <taxon>Choanoflagellata</taxon>
        <taxon>Craspedida</taxon>
        <taxon>Salpingoecidae</taxon>
        <taxon>Salpingoeca</taxon>
    </lineage>
</organism>
<dbReference type="GO" id="GO:0006355">
    <property type="term" value="P:regulation of DNA-templated transcription"/>
    <property type="evidence" value="ECO:0007669"/>
    <property type="project" value="InterPro"/>
</dbReference>
<dbReference type="PROSITE" id="PS51640">
    <property type="entry name" value="MRG"/>
    <property type="match status" value="1"/>
</dbReference>
<dbReference type="Proteomes" id="UP000007799">
    <property type="component" value="Unassembled WGS sequence"/>
</dbReference>
<dbReference type="AlphaFoldDB" id="F2U6R0"/>
<accession>F2U6R0</accession>
<dbReference type="InterPro" id="IPR026541">
    <property type="entry name" value="MRG_dom"/>
</dbReference>
<evidence type="ECO:0000256" key="4">
    <source>
        <dbReference type="ARBA" id="ARBA00023163"/>
    </source>
</evidence>
<dbReference type="PANTHER" id="PTHR10880">
    <property type="entry name" value="MORTALITY FACTOR 4-LIKE PROTEIN"/>
    <property type="match status" value="1"/>
</dbReference>
<keyword evidence="3" id="KW-0805">Transcription regulation</keyword>
<evidence type="ECO:0000256" key="3">
    <source>
        <dbReference type="ARBA" id="ARBA00023015"/>
    </source>
</evidence>
<dbReference type="eggNOG" id="KOG3001">
    <property type="taxonomic scope" value="Eukaryota"/>
</dbReference>
<evidence type="ECO:0000313" key="7">
    <source>
        <dbReference type="EMBL" id="EGD83542.1"/>
    </source>
</evidence>
<evidence type="ECO:0000256" key="1">
    <source>
        <dbReference type="ARBA" id="ARBA00004123"/>
    </source>
</evidence>
<reference evidence="7" key="1">
    <citation type="submission" date="2009-08" db="EMBL/GenBank/DDBJ databases">
        <title>Annotation of Salpingoeca rosetta.</title>
        <authorList>
            <consortium name="The Broad Institute Genome Sequencing Platform"/>
            <person name="Russ C."/>
            <person name="Cuomo C."/>
            <person name="Burger G."/>
            <person name="Gray M.W."/>
            <person name="Holland P.W.H."/>
            <person name="King N."/>
            <person name="Lang F.B.F."/>
            <person name="Roger A.J."/>
            <person name="Ruiz-Trillo I."/>
            <person name="Young S.K."/>
            <person name="Zeng Q."/>
            <person name="Gargeya S."/>
            <person name="Alvarado L."/>
            <person name="Berlin A."/>
            <person name="Chapman S.B."/>
            <person name="Chen Z."/>
            <person name="Freedman E."/>
            <person name="Gellesch M."/>
            <person name="Goldberg J."/>
            <person name="Griggs A."/>
            <person name="Gujja S."/>
            <person name="Heilman E."/>
            <person name="Heiman D."/>
            <person name="Howarth C."/>
            <person name="Mehta T."/>
            <person name="Neiman D."/>
            <person name="Pearson M."/>
            <person name="Roberts A."/>
            <person name="Saif S."/>
            <person name="Shea T."/>
            <person name="Shenoy N."/>
            <person name="Sisk P."/>
            <person name="Stolte C."/>
            <person name="Sykes S."/>
            <person name="White J."/>
            <person name="Yandava C."/>
            <person name="Haas B."/>
            <person name="Nusbaum C."/>
            <person name="Birren B."/>
        </authorList>
    </citation>
    <scope>NUCLEOTIDE SEQUENCE [LARGE SCALE GENOMIC DNA]</scope>
    <source>
        <strain evidence="7">ATCC 50818</strain>
    </source>
</reference>
<keyword evidence="5" id="KW-0539">Nucleus</keyword>
<keyword evidence="4" id="KW-0804">Transcription</keyword>
<evidence type="ECO:0000313" key="8">
    <source>
        <dbReference type="Proteomes" id="UP000007799"/>
    </source>
</evidence>